<comment type="caution">
    <text evidence="7">The sequence shown here is derived from an EMBL/GenBank/DDBJ whole genome shotgun (WGS) entry which is preliminary data.</text>
</comment>
<dbReference type="AlphaFoldDB" id="A0A5R8QGY7"/>
<keyword evidence="4 5" id="KW-0472">Membrane</keyword>
<comment type="subcellular location">
    <subcellularLocation>
        <location evidence="1">Membrane</location>
        <topology evidence="1">Multi-pass membrane protein</topology>
    </subcellularLocation>
</comment>
<evidence type="ECO:0000256" key="5">
    <source>
        <dbReference type="SAM" id="Phobius"/>
    </source>
</evidence>
<keyword evidence="2 5" id="KW-0812">Transmembrane</keyword>
<dbReference type="PANTHER" id="PTHR11814">
    <property type="entry name" value="SULFATE TRANSPORTER"/>
    <property type="match status" value="1"/>
</dbReference>
<dbReference type="InterPro" id="IPR036513">
    <property type="entry name" value="STAS_dom_sf"/>
</dbReference>
<feature type="transmembrane region" description="Helical" evidence="5">
    <location>
        <begin position="97"/>
        <end position="118"/>
    </location>
</feature>
<dbReference type="NCBIfam" id="TIGR00815">
    <property type="entry name" value="sulP"/>
    <property type="match status" value="1"/>
</dbReference>
<dbReference type="InterPro" id="IPR002645">
    <property type="entry name" value="STAS_dom"/>
</dbReference>
<feature type="transmembrane region" description="Helical" evidence="5">
    <location>
        <begin position="130"/>
        <end position="148"/>
    </location>
</feature>
<dbReference type="OrthoDB" id="9771198at2"/>
<dbReference type="EMBL" id="VBWP01000001">
    <property type="protein sequence ID" value="TLG77258.1"/>
    <property type="molecule type" value="Genomic_DNA"/>
</dbReference>
<dbReference type="Gene3D" id="3.30.750.24">
    <property type="entry name" value="STAS domain"/>
    <property type="match status" value="1"/>
</dbReference>
<dbReference type="Pfam" id="PF00916">
    <property type="entry name" value="Sulfate_transp"/>
    <property type="match status" value="1"/>
</dbReference>
<feature type="transmembrane region" description="Helical" evidence="5">
    <location>
        <begin position="248"/>
        <end position="268"/>
    </location>
</feature>
<dbReference type="GO" id="GO:0016020">
    <property type="term" value="C:membrane"/>
    <property type="evidence" value="ECO:0007669"/>
    <property type="project" value="UniProtKB-SubCell"/>
</dbReference>
<feature type="transmembrane region" description="Helical" evidence="5">
    <location>
        <begin position="21"/>
        <end position="41"/>
    </location>
</feature>
<feature type="transmembrane region" description="Helical" evidence="5">
    <location>
        <begin position="47"/>
        <end position="63"/>
    </location>
</feature>
<keyword evidence="8" id="KW-1185">Reference proteome</keyword>
<reference evidence="7 8" key="1">
    <citation type="submission" date="2019-05" db="EMBL/GenBank/DDBJ databases">
        <title>Culicoidintestinum kansasii gen. nov., sp. nov. from the gastrointestinal tract of the biting midge, Culicoides sonorensis.</title>
        <authorList>
            <person name="Neupane S."/>
            <person name="Ghosh A."/>
            <person name="Gunther S."/>
            <person name="Martin K."/>
            <person name="Zurek L."/>
        </authorList>
    </citation>
    <scope>NUCLEOTIDE SEQUENCE [LARGE SCALE GENOMIC DNA]</scope>
    <source>
        <strain evidence="7 8">CS-1</strain>
    </source>
</reference>
<dbReference type="InterPro" id="IPR011547">
    <property type="entry name" value="SLC26A/SulP_dom"/>
</dbReference>
<dbReference type="RefSeq" id="WP_138189866.1">
    <property type="nucleotide sequence ID" value="NZ_VBWP01000001.1"/>
</dbReference>
<evidence type="ECO:0000259" key="6">
    <source>
        <dbReference type="PROSITE" id="PS50801"/>
    </source>
</evidence>
<name>A0A5R8QGY7_9FIRM</name>
<feature type="transmembrane region" description="Helical" evidence="5">
    <location>
        <begin position="352"/>
        <end position="373"/>
    </location>
</feature>
<feature type="transmembrane region" description="Helical" evidence="5">
    <location>
        <begin position="200"/>
        <end position="219"/>
    </location>
</feature>
<dbReference type="PROSITE" id="PS50801">
    <property type="entry name" value="STAS"/>
    <property type="match status" value="1"/>
</dbReference>
<dbReference type="FunCoup" id="A0A5R8QGY7">
    <property type="interactions" value="261"/>
</dbReference>
<feature type="domain" description="STAS" evidence="6">
    <location>
        <begin position="436"/>
        <end position="548"/>
    </location>
</feature>
<dbReference type="InterPro" id="IPR001902">
    <property type="entry name" value="SLC26A/SulP_fam"/>
</dbReference>
<evidence type="ECO:0000313" key="8">
    <source>
        <dbReference type="Proteomes" id="UP000306912"/>
    </source>
</evidence>
<feature type="transmembrane region" description="Helical" evidence="5">
    <location>
        <begin position="70"/>
        <end position="91"/>
    </location>
</feature>
<dbReference type="SUPFAM" id="SSF52091">
    <property type="entry name" value="SpoIIaa-like"/>
    <property type="match status" value="1"/>
</dbReference>
<keyword evidence="3 5" id="KW-1133">Transmembrane helix</keyword>
<dbReference type="GO" id="GO:0055085">
    <property type="term" value="P:transmembrane transport"/>
    <property type="evidence" value="ECO:0007669"/>
    <property type="project" value="InterPro"/>
</dbReference>
<dbReference type="Pfam" id="PF01740">
    <property type="entry name" value="STAS"/>
    <property type="match status" value="1"/>
</dbReference>
<organism evidence="7 8">
    <name type="scientific">Culicoidibacter larvae</name>
    <dbReference type="NCBI Taxonomy" id="2579976"/>
    <lineage>
        <taxon>Bacteria</taxon>
        <taxon>Bacillati</taxon>
        <taxon>Bacillota</taxon>
        <taxon>Culicoidibacteria</taxon>
        <taxon>Culicoidibacterales</taxon>
        <taxon>Culicoidibacteraceae</taxon>
        <taxon>Culicoidibacter</taxon>
    </lineage>
</organism>
<dbReference type="Proteomes" id="UP000306912">
    <property type="component" value="Unassembled WGS sequence"/>
</dbReference>
<accession>A0A5R8QGY7</accession>
<evidence type="ECO:0000256" key="3">
    <source>
        <dbReference type="ARBA" id="ARBA00022989"/>
    </source>
</evidence>
<gene>
    <name evidence="7" type="ORF">FEZ08_01180</name>
</gene>
<evidence type="ECO:0000256" key="2">
    <source>
        <dbReference type="ARBA" id="ARBA00022692"/>
    </source>
</evidence>
<evidence type="ECO:0000256" key="4">
    <source>
        <dbReference type="ARBA" id="ARBA00023136"/>
    </source>
</evidence>
<feature type="transmembrane region" description="Helical" evidence="5">
    <location>
        <begin position="324"/>
        <end position="346"/>
    </location>
</feature>
<sequence>MFNYILLSIKGYKKEFLRNDVISGVVVAALTIPVSMGYAQVAGLPPIYGLYASFLPVLAYIIFASSPQLIYGIDATASAVTGSILLAAGIAAGSTEALIYAPLLAFFTGVFMLLFAALHLGRFASYISTPVMSGFISGISISIIVGQIPKIMGVSGGGSDFFANISAIFTQLGGINWISLVMGIIAAAIILVAKKFFRKIPVALIILVLGTAITAFFRLDQYGVVIVGEIPQGLPAFSLPDFAAIDNWTFVILGGLVSAIACFAGSLLPSKSFAMRNKYTVDDNREIFAYGVANIAAAISGTAPTSASVSRTAANEQFRGKTQVVSIVAAGVIAFVLLFLSGLLYYMPQPVLSAIVLAALVGVIDIDVSIALFRHTKREATIWLVSLLGVLLVGVLFGVMVGIVLSFLVIIANVVSSQSAELGVIPEREGYFDMHRHDDAQAIEGVVIYRYSSPLVFANINTFINGLDRATKKDNPKVVIIDASAITHIDVTAADTIRDLLSHYQEQHIQYYFANTIGRFRDDLRKNHVSNDIENHLTKTIDEALMRAEIEI</sequence>
<feature type="transmembrane region" description="Helical" evidence="5">
    <location>
        <begin position="168"/>
        <end position="193"/>
    </location>
</feature>
<protein>
    <submittedName>
        <fullName evidence="7">SulP family inorganic anion transporter</fullName>
    </submittedName>
</protein>
<feature type="transmembrane region" description="Helical" evidence="5">
    <location>
        <begin position="385"/>
        <end position="412"/>
    </location>
</feature>
<dbReference type="InParanoid" id="A0A5R8QGY7"/>
<evidence type="ECO:0000313" key="7">
    <source>
        <dbReference type="EMBL" id="TLG77258.1"/>
    </source>
</evidence>
<evidence type="ECO:0000256" key="1">
    <source>
        <dbReference type="ARBA" id="ARBA00004141"/>
    </source>
</evidence>
<proteinExistence type="predicted"/>
<dbReference type="CDD" id="cd07042">
    <property type="entry name" value="STAS_SulP_like_sulfate_transporter"/>
    <property type="match status" value="1"/>
</dbReference>